<protein>
    <submittedName>
        <fullName evidence="4">Uncharacterized protein</fullName>
    </submittedName>
</protein>
<dbReference type="EMBL" id="GL832979">
    <property type="protein sequence ID" value="EGD77757.1"/>
    <property type="molecule type" value="Genomic_DNA"/>
</dbReference>
<reference evidence="4" key="1">
    <citation type="submission" date="2009-08" db="EMBL/GenBank/DDBJ databases">
        <title>Annotation of Salpingoeca rosetta.</title>
        <authorList>
            <consortium name="The Broad Institute Genome Sequencing Platform"/>
            <person name="Russ C."/>
            <person name="Cuomo C."/>
            <person name="Burger G."/>
            <person name="Gray M.W."/>
            <person name="Holland P.W.H."/>
            <person name="King N."/>
            <person name="Lang F.B.F."/>
            <person name="Roger A.J."/>
            <person name="Ruiz-Trillo I."/>
            <person name="Young S.K."/>
            <person name="Zeng Q."/>
            <person name="Gargeya S."/>
            <person name="Alvarado L."/>
            <person name="Berlin A."/>
            <person name="Chapman S.B."/>
            <person name="Chen Z."/>
            <person name="Freedman E."/>
            <person name="Gellesch M."/>
            <person name="Goldberg J."/>
            <person name="Griggs A."/>
            <person name="Gujja S."/>
            <person name="Heilman E."/>
            <person name="Heiman D."/>
            <person name="Howarth C."/>
            <person name="Mehta T."/>
            <person name="Neiman D."/>
            <person name="Pearson M."/>
            <person name="Roberts A."/>
            <person name="Saif S."/>
            <person name="Shea T."/>
            <person name="Shenoy N."/>
            <person name="Sisk P."/>
            <person name="Stolte C."/>
            <person name="Sykes S."/>
            <person name="White J."/>
            <person name="Yandava C."/>
            <person name="Haas B."/>
            <person name="Nusbaum C."/>
            <person name="Birren B."/>
        </authorList>
    </citation>
    <scope>NUCLEOTIDE SEQUENCE [LARGE SCALE GENOMIC DNA]</scope>
    <source>
        <strain evidence="4">ATCC 50818</strain>
    </source>
</reference>
<dbReference type="PANTHER" id="PTHR24171:SF9">
    <property type="entry name" value="ANKYRIN REPEAT DOMAIN-CONTAINING PROTEIN 39"/>
    <property type="match status" value="1"/>
</dbReference>
<dbReference type="SUPFAM" id="SSF48403">
    <property type="entry name" value="Ankyrin repeat"/>
    <property type="match status" value="1"/>
</dbReference>
<accession>F2UKV8</accession>
<dbReference type="InParanoid" id="F2UKV8"/>
<evidence type="ECO:0000256" key="1">
    <source>
        <dbReference type="ARBA" id="ARBA00022737"/>
    </source>
</evidence>
<organism evidence="5">
    <name type="scientific">Salpingoeca rosetta (strain ATCC 50818 / BSB-021)</name>
    <dbReference type="NCBI Taxonomy" id="946362"/>
    <lineage>
        <taxon>Eukaryota</taxon>
        <taxon>Choanoflagellata</taxon>
        <taxon>Craspedida</taxon>
        <taxon>Salpingoecidae</taxon>
        <taxon>Salpingoeca</taxon>
    </lineage>
</organism>
<evidence type="ECO:0000313" key="5">
    <source>
        <dbReference type="Proteomes" id="UP000007799"/>
    </source>
</evidence>
<dbReference type="PROSITE" id="PS50297">
    <property type="entry name" value="ANK_REP_REGION"/>
    <property type="match status" value="2"/>
</dbReference>
<keyword evidence="2 3" id="KW-0040">ANK repeat</keyword>
<dbReference type="OrthoDB" id="70519at2759"/>
<keyword evidence="1" id="KW-0677">Repeat</keyword>
<dbReference type="Proteomes" id="UP000007799">
    <property type="component" value="Unassembled WGS sequence"/>
</dbReference>
<dbReference type="KEGG" id="sre:PTSG_08846"/>
<dbReference type="PROSITE" id="PS50088">
    <property type="entry name" value="ANK_REPEAT"/>
    <property type="match status" value="2"/>
</dbReference>
<proteinExistence type="predicted"/>
<sequence>MSDTHDHDGHHQRCGCHEHAPSGLDQDLDEMAFERSIVGAASRNDAQAAKRMLQNGTDPSQRSATGYTALHYFARHGNLDACRMLVEYGADVNALTTTGKATPLHRAARSNRLDVVAYLLRVGANPALADSDGQTALHKAAIASEACFGTVEAAYVRMPGADINAVDRKGRTARDLLDTP</sequence>
<feature type="repeat" description="ANK" evidence="3">
    <location>
        <begin position="65"/>
        <end position="97"/>
    </location>
</feature>
<dbReference type="Gene3D" id="1.25.40.20">
    <property type="entry name" value="Ankyrin repeat-containing domain"/>
    <property type="match status" value="1"/>
</dbReference>
<dbReference type="FunCoup" id="F2UKV8">
    <property type="interactions" value="114"/>
</dbReference>
<evidence type="ECO:0000256" key="2">
    <source>
        <dbReference type="ARBA" id="ARBA00023043"/>
    </source>
</evidence>
<dbReference type="SMART" id="SM00248">
    <property type="entry name" value="ANK"/>
    <property type="match status" value="3"/>
</dbReference>
<keyword evidence="5" id="KW-1185">Reference proteome</keyword>
<dbReference type="InterPro" id="IPR002110">
    <property type="entry name" value="Ankyrin_rpt"/>
</dbReference>
<feature type="repeat" description="ANK" evidence="3">
    <location>
        <begin position="99"/>
        <end position="131"/>
    </location>
</feature>
<dbReference type="STRING" id="946362.F2UKV8"/>
<dbReference type="GeneID" id="16070787"/>
<evidence type="ECO:0000313" key="4">
    <source>
        <dbReference type="EMBL" id="EGD77757.1"/>
    </source>
</evidence>
<dbReference type="Pfam" id="PF12796">
    <property type="entry name" value="Ank_2"/>
    <property type="match status" value="1"/>
</dbReference>
<dbReference type="AlphaFoldDB" id="F2UKV8"/>
<dbReference type="eggNOG" id="KOG0504">
    <property type="taxonomic scope" value="Eukaryota"/>
</dbReference>
<dbReference type="Pfam" id="PF00023">
    <property type="entry name" value="Ank"/>
    <property type="match status" value="1"/>
</dbReference>
<dbReference type="PANTHER" id="PTHR24171">
    <property type="entry name" value="ANKYRIN REPEAT DOMAIN-CONTAINING PROTEIN 39-RELATED"/>
    <property type="match status" value="1"/>
</dbReference>
<gene>
    <name evidence="4" type="ORF">PTSG_08846</name>
</gene>
<evidence type="ECO:0000256" key="3">
    <source>
        <dbReference type="PROSITE-ProRule" id="PRU00023"/>
    </source>
</evidence>
<dbReference type="RefSeq" id="XP_004990233.1">
    <property type="nucleotide sequence ID" value="XM_004990176.1"/>
</dbReference>
<dbReference type="InterPro" id="IPR036770">
    <property type="entry name" value="Ankyrin_rpt-contain_sf"/>
</dbReference>
<dbReference type="OMA" id="CHEHAPS"/>
<name>F2UKV8_SALR5</name>